<comment type="caution">
    <text evidence="1">The sequence shown here is derived from an EMBL/GenBank/DDBJ whole genome shotgun (WGS) entry which is preliminary data.</text>
</comment>
<dbReference type="OrthoDB" id="4748970at2759"/>
<organism evidence="1 2">
    <name type="scientific">Lucilia cuprina</name>
    <name type="common">Green bottle fly</name>
    <name type="synonym">Australian sheep blowfly</name>
    <dbReference type="NCBI Taxonomy" id="7375"/>
    <lineage>
        <taxon>Eukaryota</taxon>
        <taxon>Metazoa</taxon>
        <taxon>Ecdysozoa</taxon>
        <taxon>Arthropoda</taxon>
        <taxon>Hexapoda</taxon>
        <taxon>Insecta</taxon>
        <taxon>Pterygota</taxon>
        <taxon>Neoptera</taxon>
        <taxon>Endopterygota</taxon>
        <taxon>Diptera</taxon>
        <taxon>Brachycera</taxon>
        <taxon>Muscomorpha</taxon>
        <taxon>Oestroidea</taxon>
        <taxon>Calliphoridae</taxon>
        <taxon>Luciliinae</taxon>
        <taxon>Lucilia</taxon>
    </lineage>
</organism>
<sequence length="47" mass="5415">MDVNMDILPSGNIFSELERICTTGYFSSQPSIEDQWQQKTVKTNSFQ</sequence>
<name>A0A0L0BM41_LUCCU</name>
<evidence type="ECO:0000313" key="1">
    <source>
        <dbReference type="EMBL" id="KNC20993.1"/>
    </source>
</evidence>
<protein>
    <recommendedName>
        <fullName evidence="3">Krueppel-like factor 6</fullName>
    </recommendedName>
</protein>
<gene>
    <name evidence="1" type="ORF">FF38_00987</name>
</gene>
<proteinExistence type="predicted"/>
<evidence type="ECO:0000313" key="2">
    <source>
        <dbReference type="Proteomes" id="UP000037069"/>
    </source>
</evidence>
<dbReference type="EMBL" id="JRES01001681">
    <property type="protein sequence ID" value="KNC20993.1"/>
    <property type="molecule type" value="Genomic_DNA"/>
</dbReference>
<keyword evidence="2" id="KW-1185">Reference proteome</keyword>
<dbReference type="AlphaFoldDB" id="A0A0L0BM41"/>
<reference evidence="1 2" key="1">
    <citation type="journal article" date="2015" name="Nat. Commun.">
        <title>Lucilia cuprina genome unlocks parasitic fly biology to underpin future interventions.</title>
        <authorList>
            <person name="Anstead C.A."/>
            <person name="Korhonen P.K."/>
            <person name="Young N.D."/>
            <person name="Hall R.S."/>
            <person name="Jex A.R."/>
            <person name="Murali S.C."/>
            <person name="Hughes D.S."/>
            <person name="Lee S.F."/>
            <person name="Perry T."/>
            <person name="Stroehlein A.J."/>
            <person name="Ansell B.R."/>
            <person name="Breugelmans B."/>
            <person name="Hofmann A."/>
            <person name="Qu J."/>
            <person name="Dugan S."/>
            <person name="Lee S.L."/>
            <person name="Chao H."/>
            <person name="Dinh H."/>
            <person name="Han Y."/>
            <person name="Doddapaneni H.V."/>
            <person name="Worley K.C."/>
            <person name="Muzny D.M."/>
            <person name="Ioannidis P."/>
            <person name="Waterhouse R.M."/>
            <person name="Zdobnov E.M."/>
            <person name="James P.J."/>
            <person name="Bagnall N.H."/>
            <person name="Kotze A.C."/>
            <person name="Gibbs R.A."/>
            <person name="Richards S."/>
            <person name="Batterham P."/>
            <person name="Gasser R.B."/>
        </authorList>
    </citation>
    <scope>NUCLEOTIDE SEQUENCE [LARGE SCALE GENOMIC DNA]</scope>
    <source>
        <strain evidence="1 2">LS</strain>
        <tissue evidence="1">Full body</tissue>
    </source>
</reference>
<evidence type="ECO:0008006" key="3">
    <source>
        <dbReference type="Google" id="ProtNLM"/>
    </source>
</evidence>
<accession>A0A0L0BM41</accession>
<dbReference type="Proteomes" id="UP000037069">
    <property type="component" value="Unassembled WGS sequence"/>
</dbReference>